<evidence type="ECO:0000256" key="8">
    <source>
        <dbReference type="PROSITE-ProRule" id="PRU00169"/>
    </source>
</evidence>
<dbReference type="PANTHER" id="PTHR34982:SF1">
    <property type="entry name" value="FLAGELLAR ASSEMBLY PROTEIN FLIH"/>
    <property type="match status" value="1"/>
</dbReference>
<dbReference type="eggNOG" id="COG2204">
    <property type="taxonomic scope" value="Bacteria"/>
</dbReference>
<dbReference type="GO" id="GO:0015031">
    <property type="term" value="P:protein transport"/>
    <property type="evidence" value="ECO:0007669"/>
    <property type="project" value="UniProtKB-KW"/>
</dbReference>
<evidence type="ECO:0000256" key="1">
    <source>
        <dbReference type="ARBA" id="ARBA00003041"/>
    </source>
</evidence>
<proteinExistence type="inferred from homology"/>
<evidence type="ECO:0000313" key="11">
    <source>
        <dbReference type="Proteomes" id="UP000001660"/>
    </source>
</evidence>
<keyword evidence="11" id="KW-1185">Reference proteome</keyword>
<accession>D8PFG6</accession>
<keyword evidence="10" id="KW-0282">Flagellum</keyword>
<gene>
    <name evidence="10" type="ORF">NIDE2290</name>
</gene>
<dbReference type="PANTHER" id="PTHR34982">
    <property type="entry name" value="YOP PROTEINS TRANSLOCATION PROTEIN L"/>
    <property type="match status" value="1"/>
</dbReference>
<keyword evidence="6" id="KW-0653">Protein transport</keyword>
<dbReference type="OrthoDB" id="9782655at2"/>
<dbReference type="SMART" id="SM00448">
    <property type="entry name" value="REC"/>
    <property type="match status" value="1"/>
</dbReference>
<comment type="function">
    <text evidence="1">Needed for flagellar regrowth and assembly.</text>
</comment>
<evidence type="ECO:0000256" key="2">
    <source>
        <dbReference type="ARBA" id="ARBA00006602"/>
    </source>
</evidence>
<dbReference type="InterPro" id="IPR051472">
    <property type="entry name" value="T3SS_Stator/FliH"/>
</dbReference>
<dbReference type="Pfam" id="PF00072">
    <property type="entry name" value="Response_reg"/>
    <property type="match status" value="1"/>
</dbReference>
<organism evidence="10 11">
    <name type="scientific">Nitrospira defluvii</name>
    <dbReference type="NCBI Taxonomy" id="330214"/>
    <lineage>
        <taxon>Bacteria</taxon>
        <taxon>Pseudomonadati</taxon>
        <taxon>Nitrospirota</taxon>
        <taxon>Nitrospiria</taxon>
        <taxon>Nitrospirales</taxon>
        <taxon>Nitrospiraceae</taxon>
        <taxon>Nitrospira</taxon>
    </lineage>
</organism>
<keyword evidence="5" id="KW-1005">Bacterial flagellum biogenesis</keyword>
<dbReference type="HOGENOM" id="CLU_793861_0_0_0"/>
<dbReference type="GO" id="GO:0000160">
    <property type="term" value="P:phosphorelay signal transduction system"/>
    <property type="evidence" value="ECO:0007669"/>
    <property type="project" value="InterPro"/>
</dbReference>
<sequence>MGTVDLGSRLPQTSPADNEKELAPRAILIVDDEPSIGFLLTEMLQSTGHPILTAGSVSEALAHLKSRPIAVLIVDVQLAGTDGIAFLQQALEVDSRLLSIVMTGHGNIELAVRAMKSGAADFLTKPFEVELVRQSVSRLLELYRLRQENTVLTRTLIRSGNIQLRTVPLADFSRGNRPFGTDDVTEFERGVAEGEKRVTERVAALRQREQALVASLMAQLEGSWRNLHDTVEEEVASLSFMIAQKVLRELVTEKREVIVTQVRTALAHLHESGLVRIRVHPSDLPLLEASRAALSQTPHGLLTLKFETDPGISPGGCLVQAQSLLIDATLDTQLLRLGEALRKRDAGEA</sequence>
<keyword evidence="8" id="KW-0597">Phosphoprotein</keyword>
<feature type="domain" description="Response regulatory" evidence="9">
    <location>
        <begin position="26"/>
        <end position="140"/>
    </location>
</feature>
<dbReference type="PROSITE" id="PS50110">
    <property type="entry name" value="RESPONSE_REGULATORY"/>
    <property type="match status" value="1"/>
</dbReference>
<keyword evidence="10" id="KW-0969">Cilium</keyword>
<comment type="similarity">
    <text evidence="2">Belongs to the FliH family.</text>
</comment>
<evidence type="ECO:0000259" key="9">
    <source>
        <dbReference type="PROSITE" id="PS50110"/>
    </source>
</evidence>
<dbReference type="GO" id="GO:0044781">
    <property type="term" value="P:bacterial-type flagellum organization"/>
    <property type="evidence" value="ECO:0007669"/>
    <property type="project" value="UniProtKB-KW"/>
</dbReference>
<keyword evidence="4" id="KW-0813">Transport</keyword>
<dbReference type="InterPro" id="IPR001789">
    <property type="entry name" value="Sig_transdc_resp-reg_receiver"/>
</dbReference>
<feature type="modified residue" description="4-aspartylphosphate" evidence="8">
    <location>
        <position position="75"/>
    </location>
</feature>
<dbReference type="GO" id="GO:0005829">
    <property type="term" value="C:cytosol"/>
    <property type="evidence" value="ECO:0007669"/>
    <property type="project" value="TreeGrafter"/>
</dbReference>
<evidence type="ECO:0000256" key="4">
    <source>
        <dbReference type="ARBA" id="ARBA00022448"/>
    </source>
</evidence>
<dbReference type="InterPro" id="IPR018035">
    <property type="entry name" value="Flagellar_FliH/T3SS_HrpE"/>
</dbReference>
<dbReference type="Proteomes" id="UP000001660">
    <property type="component" value="Chromosome"/>
</dbReference>
<evidence type="ECO:0000256" key="7">
    <source>
        <dbReference type="ARBA" id="ARBA00023225"/>
    </source>
</evidence>
<reference evidence="10 11" key="1">
    <citation type="journal article" date="2010" name="Proc. Natl. Acad. Sci. U.S.A.">
        <title>A Nitrospira metagenome illuminates the physiology and evolution of globally important nitrite-oxidizing bacteria.</title>
        <authorList>
            <person name="Lucker S."/>
            <person name="Wagner M."/>
            <person name="Maixner F."/>
            <person name="Pelletier E."/>
            <person name="Koch H."/>
            <person name="Vacherie B."/>
            <person name="Rattei T."/>
            <person name="Sinninghe Damste J."/>
            <person name="Spieck E."/>
            <person name="Le Paslier D."/>
            <person name="Daims H."/>
        </authorList>
    </citation>
    <scope>NUCLEOTIDE SEQUENCE [LARGE SCALE GENOMIC DNA]</scope>
</reference>
<keyword evidence="7" id="KW-1006">Bacterial flagellum protein export</keyword>
<keyword evidence="10" id="KW-0966">Cell projection</keyword>
<evidence type="ECO:0000313" key="10">
    <source>
        <dbReference type="EMBL" id="CBK42003.1"/>
    </source>
</evidence>
<dbReference type="AlphaFoldDB" id="D8PFG6"/>
<evidence type="ECO:0000256" key="6">
    <source>
        <dbReference type="ARBA" id="ARBA00022927"/>
    </source>
</evidence>
<dbReference type="EMBL" id="FP929003">
    <property type="protein sequence ID" value="CBK42003.1"/>
    <property type="molecule type" value="Genomic_DNA"/>
</dbReference>
<evidence type="ECO:0000256" key="3">
    <source>
        <dbReference type="ARBA" id="ARBA00016507"/>
    </source>
</evidence>
<dbReference type="SUPFAM" id="SSF52172">
    <property type="entry name" value="CheY-like"/>
    <property type="match status" value="1"/>
</dbReference>
<dbReference type="STRING" id="330214.NIDE2290"/>
<protein>
    <recommendedName>
        <fullName evidence="3">Flagellar assembly protein FliH</fullName>
    </recommendedName>
</protein>
<name>D8PFG6_9BACT</name>
<evidence type="ECO:0000256" key="5">
    <source>
        <dbReference type="ARBA" id="ARBA00022795"/>
    </source>
</evidence>
<dbReference type="Pfam" id="PF02108">
    <property type="entry name" value="FliH"/>
    <property type="match status" value="1"/>
</dbReference>
<dbReference type="Gene3D" id="3.40.50.2300">
    <property type="match status" value="1"/>
</dbReference>
<dbReference type="InterPro" id="IPR011006">
    <property type="entry name" value="CheY-like_superfamily"/>
</dbReference>
<dbReference type="KEGG" id="nde:NIDE2290"/>
<dbReference type="eggNOG" id="COG1317">
    <property type="taxonomic scope" value="Bacteria"/>
</dbReference>